<comment type="catalytic activity">
    <reaction evidence="7">
        <text>a 1-O-(1Z-alkenyl)-sn-glycero-3-phosphoethanolamine + H2O = a 2,3-saturated aldehyde + sn-glycero-3-phosphoethanolamine</text>
        <dbReference type="Rhea" id="RHEA:16905"/>
        <dbReference type="ChEBI" id="CHEBI:15377"/>
        <dbReference type="ChEBI" id="CHEBI:73359"/>
        <dbReference type="ChEBI" id="CHEBI:77288"/>
        <dbReference type="ChEBI" id="CHEBI:143890"/>
        <dbReference type="EC" id="3.3.2.2"/>
    </reaction>
</comment>
<dbReference type="GO" id="GO:0047408">
    <property type="term" value="F:alkenylglycerophosphocholine hydrolase activity"/>
    <property type="evidence" value="ECO:0007669"/>
    <property type="project" value="UniProtKB-EC"/>
</dbReference>
<evidence type="ECO:0000256" key="9">
    <source>
        <dbReference type="SAM" id="Phobius"/>
    </source>
</evidence>
<evidence type="ECO:0000256" key="3">
    <source>
        <dbReference type="ARBA" id="ARBA00022692"/>
    </source>
</evidence>
<feature type="transmembrane region" description="Helical" evidence="9">
    <location>
        <begin position="55"/>
        <end position="74"/>
    </location>
</feature>
<comment type="catalytic activity">
    <reaction evidence="8">
        <text>a 1-O-(1Z-alkenyl)-sn-glycero-3-phosphocholine + H2O = a 2,3-saturated aldehyde + sn-glycerol 3-phosphocholine</text>
        <dbReference type="Rhea" id="RHEA:22544"/>
        <dbReference type="ChEBI" id="CHEBI:15377"/>
        <dbReference type="ChEBI" id="CHEBI:16870"/>
        <dbReference type="ChEBI" id="CHEBI:73359"/>
        <dbReference type="ChEBI" id="CHEBI:77287"/>
        <dbReference type="EC" id="3.3.2.2"/>
    </reaction>
</comment>
<sequence>LVLSAGSQSVGGEWYQCEELSSIKTKHSTYSLIQNLPIIMAKTKRLKPLTVLKSVGPKLVPFFKTVAIFFVLFGQEERTSVFFCVAKCLPVLSLMAFVLLHGMSLDECYRYSRRILTGLVFSLLGDVFLVWKHSFCNFELGLLCFAIAQTMYARAFGWRPLKPRPGLVFLAIGVLVYSYLQLYLTGVMVFLAPLYMTLICTMAWRAVARVEIYDDLWTWTKLCGCVGAVCFMVSDLLIAVNMFAFPVPGAHQLVMLTYYAAQFGISLSVVDSQADELIRVQNGKRKRERERERERESDKQTFWEQVEVRMWFYSSLFFSMKRFMYV</sequence>
<dbReference type="OrthoDB" id="2133758at2759"/>
<feature type="transmembrane region" description="Helical" evidence="9">
    <location>
        <begin position="115"/>
        <end position="131"/>
    </location>
</feature>
<accession>A0A433U7W0</accession>
<dbReference type="Pfam" id="PF07947">
    <property type="entry name" value="YhhN"/>
    <property type="match status" value="1"/>
</dbReference>
<name>A0A433U7W0_ELYCH</name>
<comment type="similarity">
    <text evidence="2">Belongs to the TMEM86 family.</text>
</comment>
<evidence type="ECO:0000256" key="7">
    <source>
        <dbReference type="ARBA" id="ARBA00049458"/>
    </source>
</evidence>
<dbReference type="GO" id="GO:0016020">
    <property type="term" value="C:membrane"/>
    <property type="evidence" value="ECO:0007669"/>
    <property type="project" value="UniProtKB-SubCell"/>
</dbReference>
<dbReference type="EMBL" id="RQTK01000045">
    <property type="protein sequence ID" value="RUS89889.1"/>
    <property type="molecule type" value="Genomic_DNA"/>
</dbReference>
<comment type="subcellular location">
    <subcellularLocation>
        <location evidence="1">Membrane</location>
        <topology evidence="1">Multi-pass membrane protein</topology>
    </subcellularLocation>
</comment>
<comment type="caution">
    <text evidence="10">The sequence shown here is derived from an EMBL/GenBank/DDBJ whole genome shotgun (WGS) entry which is preliminary data.</text>
</comment>
<organism evidence="10 11">
    <name type="scientific">Elysia chlorotica</name>
    <name type="common">Eastern emerald elysia</name>
    <name type="synonym">Sea slug</name>
    <dbReference type="NCBI Taxonomy" id="188477"/>
    <lineage>
        <taxon>Eukaryota</taxon>
        <taxon>Metazoa</taxon>
        <taxon>Spiralia</taxon>
        <taxon>Lophotrochozoa</taxon>
        <taxon>Mollusca</taxon>
        <taxon>Gastropoda</taxon>
        <taxon>Heterobranchia</taxon>
        <taxon>Euthyneura</taxon>
        <taxon>Panpulmonata</taxon>
        <taxon>Sacoglossa</taxon>
        <taxon>Placobranchoidea</taxon>
        <taxon>Plakobranchidae</taxon>
        <taxon>Elysia</taxon>
    </lineage>
</organism>
<dbReference type="PANTHER" id="PTHR31885">
    <property type="entry name" value="GH04784P"/>
    <property type="match status" value="1"/>
</dbReference>
<evidence type="ECO:0000256" key="4">
    <source>
        <dbReference type="ARBA" id="ARBA00022989"/>
    </source>
</evidence>
<evidence type="ECO:0000256" key="2">
    <source>
        <dbReference type="ARBA" id="ARBA00007375"/>
    </source>
</evidence>
<evidence type="ECO:0000256" key="1">
    <source>
        <dbReference type="ARBA" id="ARBA00004141"/>
    </source>
</evidence>
<dbReference type="PANTHER" id="PTHR31885:SF6">
    <property type="entry name" value="GH04784P"/>
    <property type="match status" value="1"/>
</dbReference>
<feature type="transmembrane region" description="Helical" evidence="9">
    <location>
        <begin position="219"/>
        <end position="244"/>
    </location>
</feature>
<feature type="transmembrane region" description="Helical" evidence="9">
    <location>
        <begin position="167"/>
        <end position="184"/>
    </location>
</feature>
<evidence type="ECO:0000256" key="5">
    <source>
        <dbReference type="ARBA" id="ARBA00023136"/>
    </source>
</evidence>
<dbReference type="Proteomes" id="UP000271974">
    <property type="component" value="Unassembled WGS sequence"/>
</dbReference>
<evidence type="ECO:0000313" key="10">
    <source>
        <dbReference type="EMBL" id="RUS89889.1"/>
    </source>
</evidence>
<keyword evidence="11" id="KW-1185">Reference proteome</keyword>
<dbReference type="EC" id="3.3.2.2" evidence="6"/>
<evidence type="ECO:0000313" key="11">
    <source>
        <dbReference type="Proteomes" id="UP000271974"/>
    </source>
</evidence>
<feature type="non-terminal residue" evidence="10">
    <location>
        <position position="1"/>
    </location>
</feature>
<proteinExistence type="inferred from homology"/>
<feature type="transmembrane region" description="Helical" evidence="9">
    <location>
        <begin position="250"/>
        <end position="270"/>
    </location>
</feature>
<feature type="transmembrane region" description="Helical" evidence="9">
    <location>
        <begin position="80"/>
        <end position="103"/>
    </location>
</feature>
<evidence type="ECO:0000256" key="8">
    <source>
        <dbReference type="ARBA" id="ARBA00049560"/>
    </source>
</evidence>
<dbReference type="STRING" id="188477.A0A433U7W0"/>
<dbReference type="AlphaFoldDB" id="A0A433U7W0"/>
<reference evidence="10 11" key="1">
    <citation type="submission" date="2019-01" db="EMBL/GenBank/DDBJ databases">
        <title>A draft genome assembly of the solar-powered sea slug Elysia chlorotica.</title>
        <authorList>
            <person name="Cai H."/>
            <person name="Li Q."/>
            <person name="Fang X."/>
            <person name="Li J."/>
            <person name="Curtis N.E."/>
            <person name="Altenburger A."/>
            <person name="Shibata T."/>
            <person name="Feng M."/>
            <person name="Maeda T."/>
            <person name="Schwartz J.A."/>
            <person name="Shigenobu S."/>
            <person name="Lundholm N."/>
            <person name="Nishiyama T."/>
            <person name="Yang H."/>
            <person name="Hasebe M."/>
            <person name="Li S."/>
            <person name="Pierce S.K."/>
            <person name="Wang J."/>
        </authorList>
    </citation>
    <scope>NUCLEOTIDE SEQUENCE [LARGE SCALE GENOMIC DNA]</scope>
    <source>
        <strain evidence="10">EC2010</strain>
        <tissue evidence="10">Whole organism of an adult</tissue>
    </source>
</reference>
<evidence type="ECO:0000256" key="6">
    <source>
        <dbReference type="ARBA" id="ARBA00035673"/>
    </source>
</evidence>
<protein>
    <recommendedName>
        <fullName evidence="6">lysoplasmalogenase</fullName>
        <ecNumber evidence="6">3.3.2.2</ecNumber>
    </recommendedName>
</protein>
<dbReference type="InterPro" id="IPR012506">
    <property type="entry name" value="TMEM86B-like"/>
</dbReference>
<feature type="transmembrane region" description="Helical" evidence="9">
    <location>
        <begin position="137"/>
        <end position="155"/>
    </location>
</feature>
<keyword evidence="3 9" id="KW-0812">Transmembrane</keyword>
<keyword evidence="4 9" id="KW-1133">Transmembrane helix</keyword>
<keyword evidence="5 9" id="KW-0472">Membrane</keyword>
<gene>
    <name evidence="10" type="ORF">EGW08_002330</name>
</gene>